<dbReference type="CDD" id="cd04878">
    <property type="entry name" value="ACT_AHAS"/>
    <property type="match status" value="1"/>
</dbReference>
<gene>
    <name evidence="10" type="ORF">D5R97_08630</name>
</gene>
<evidence type="ECO:0000256" key="7">
    <source>
        <dbReference type="ARBA" id="ARBA00048670"/>
    </source>
</evidence>
<dbReference type="SUPFAM" id="SSF55021">
    <property type="entry name" value="ACT-like"/>
    <property type="match status" value="2"/>
</dbReference>
<dbReference type="GO" id="GO:0005829">
    <property type="term" value="C:cytosol"/>
    <property type="evidence" value="ECO:0007669"/>
    <property type="project" value="TreeGrafter"/>
</dbReference>
<dbReference type="NCBIfam" id="TIGR00119">
    <property type="entry name" value="acolac_sm"/>
    <property type="match status" value="1"/>
</dbReference>
<dbReference type="Gene3D" id="3.30.70.260">
    <property type="match status" value="1"/>
</dbReference>
<dbReference type="FunFam" id="3.30.70.260:FF:000001">
    <property type="entry name" value="Acetolactate synthase, small subunit"/>
    <property type="match status" value="1"/>
</dbReference>
<evidence type="ECO:0000259" key="9">
    <source>
        <dbReference type="PROSITE" id="PS51671"/>
    </source>
</evidence>
<dbReference type="InterPro" id="IPR004789">
    <property type="entry name" value="Acetalactate_synth_ssu"/>
</dbReference>
<evidence type="ECO:0000256" key="5">
    <source>
        <dbReference type="ARBA" id="ARBA00022605"/>
    </source>
</evidence>
<evidence type="ECO:0000256" key="6">
    <source>
        <dbReference type="ARBA" id="ARBA00023304"/>
    </source>
</evidence>
<comment type="pathway">
    <text evidence="2 8">Amino-acid biosynthesis; L-valine biosynthesis; L-valine from pyruvate: step 1/4.</text>
</comment>
<dbReference type="Gene3D" id="3.30.70.1150">
    <property type="entry name" value="ACT-like. Chain A, domain 2"/>
    <property type="match status" value="1"/>
</dbReference>
<dbReference type="Pfam" id="PF10369">
    <property type="entry name" value="ALS_ss_C"/>
    <property type="match status" value="1"/>
</dbReference>
<dbReference type="EMBL" id="QZAA01000231">
    <property type="protein sequence ID" value="RQD73924.1"/>
    <property type="molecule type" value="Genomic_DNA"/>
</dbReference>
<dbReference type="Proteomes" id="UP000285138">
    <property type="component" value="Unassembled WGS sequence"/>
</dbReference>
<dbReference type="InterPro" id="IPR027271">
    <property type="entry name" value="Acetolactate_synth/TF_NikR_C"/>
</dbReference>
<dbReference type="InterPro" id="IPR045865">
    <property type="entry name" value="ACT-like_dom_sf"/>
</dbReference>
<comment type="caution">
    <text evidence="10">The sequence shown here is derived from an EMBL/GenBank/DDBJ whole genome shotgun (WGS) entry which is preliminary data.</text>
</comment>
<comment type="pathway">
    <text evidence="1 8">Amino-acid biosynthesis; L-isoleucine biosynthesis; L-isoleucine from 2-oxobutanoate: step 1/4.</text>
</comment>
<protein>
    <recommendedName>
        <fullName evidence="8">Acetolactate synthase small subunit</fullName>
        <shortName evidence="8">AHAS</shortName>
        <shortName evidence="8">ALS</shortName>
        <ecNumber evidence="8">2.2.1.6</ecNumber>
    </recommendedName>
    <alternativeName>
        <fullName evidence="8">Acetohydroxy-acid synthase small subunit</fullName>
    </alternativeName>
</protein>
<feature type="domain" description="ACT" evidence="9">
    <location>
        <begin position="4"/>
        <end position="78"/>
    </location>
</feature>
<evidence type="ECO:0000313" key="11">
    <source>
        <dbReference type="Proteomes" id="UP000285138"/>
    </source>
</evidence>
<dbReference type="UniPathway" id="UPA00049">
    <property type="reaction ID" value="UER00059"/>
</dbReference>
<comment type="catalytic activity">
    <reaction evidence="7 8">
        <text>2 pyruvate + H(+) = (2S)-2-acetolactate + CO2</text>
        <dbReference type="Rhea" id="RHEA:25249"/>
        <dbReference type="ChEBI" id="CHEBI:15361"/>
        <dbReference type="ChEBI" id="CHEBI:15378"/>
        <dbReference type="ChEBI" id="CHEBI:16526"/>
        <dbReference type="ChEBI" id="CHEBI:58476"/>
        <dbReference type="EC" id="2.2.1.6"/>
    </reaction>
</comment>
<dbReference type="PANTHER" id="PTHR30239">
    <property type="entry name" value="ACETOLACTATE SYNTHASE SMALL SUBUNIT"/>
    <property type="match status" value="1"/>
</dbReference>
<evidence type="ECO:0000256" key="4">
    <source>
        <dbReference type="ARBA" id="ARBA00011744"/>
    </source>
</evidence>
<dbReference type="InterPro" id="IPR019455">
    <property type="entry name" value="Acetolactate_synth_ssu_C"/>
</dbReference>
<reference evidence="10 11" key="1">
    <citation type="submission" date="2018-08" db="EMBL/GenBank/DDBJ databases">
        <title>The metabolism and importance of syntrophic acetate oxidation coupled to methane or sulfide production in haloalkaline environments.</title>
        <authorList>
            <person name="Timmers P.H.A."/>
            <person name="Vavourakis C.D."/>
            <person name="Sorokin D.Y."/>
            <person name="Sinninghe Damste J.S."/>
            <person name="Muyzer G."/>
            <person name="Stams A.J.M."/>
            <person name="Plugge C.M."/>
        </authorList>
    </citation>
    <scope>NUCLEOTIDE SEQUENCE [LARGE SCALE GENOMIC DNA]</scope>
    <source>
        <strain evidence="10">MSAO_Bac1</strain>
    </source>
</reference>
<dbReference type="InterPro" id="IPR039557">
    <property type="entry name" value="AHAS_ACT"/>
</dbReference>
<comment type="similarity">
    <text evidence="3 8">Belongs to the acetolactate synthase small subunit family.</text>
</comment>
<dbReference type="GO" id="GO:0003984">
    <property type="term" value="F:acetolactate synthase activity"/>
    <property type="evidence" value="ECO:0007669"/>
    <property type="project" value="UniProtKB-UniRule"/>
</dbReference>
<dbReference type="GO" id="GO:1990610">
    <property type="term" value="F:acetolactate synthase regulator activity"/>
    <property type="evidence" value="ECO:0007669"/>
    <property type="project" value="UniProtKB-UniRule"/>
</dbReference>
<dbReference type="FunFam" id="3.30.70.1150:FF:000001">
    <property type="entry name" value="Acetolactate synthase small subunit"/>
    <property type="match status" value="1"/>
</dbReference>
<dbReference type="InterPro" id="IPR054480">
    <property type="entry name" value="AHAS_small-like_ACT"/>
</dbReference>
<keyword evidence="5 8" id="KW-0028">Amino-acid biosynthesis</keyword>
<comment type="function">
    <text evidence="8">Catalyzes the conversion of 2 pyruvate molecules into acetolactate in the first common step of the biosynthetic pathway of the branched-amino acids such as leucine, isoleucine, and valine.</text>
</comment>
<dbReference type="EC" id="2.2.1.6" evidence="8"/>
<keyword evidence="6 8" id="KW-0100">Branched-chain amino acid biosynthesis</keyword>
<evidence type="ECO:0000256" key="2">
    <source>
        <dbReference type="ARBA" id="ARBA00005025"/>
    </source>
</evidence>
<sequence>MRHVLSVIVENRPGVLTRVAGLFSRRGFNIDSIAVGETEFKDLSRMTILVEGDEKVIEQVIKQLNKLIDVVKISNLTNESTVNRELVLIKVKAEPSMRAELQQLVETFRAKIVDVSLDSIIVEVTGDEEKIKAFELLLKHFGIQELVRTGKISMMRGVKFIKMNGEGGKSG</sequence>
<keyword evidence="8 10" id="KW-0808">Transferase</keyword>
<proteinExistence type="inferred from homology"/>
<dbReference type="PANTHER" id="PTHR30239:SF0">
    <property type="entry name" value="ACETOLACTATE SYNTHASE SMALL SUBUNIT 1, CHLOROPLASTIC"/>
    <property type="match status" value="1"/>
</dbReference>
<evidence type="ECO:0000256" key="1">
    <source>
        <dbReference type="ARBA" id="ARBA00004974"/>
    </source>
</evidence>
<dbReference type="GO" id="GO:0009099">
    <property type="term" value="P:L-valine biosynthetic process"/>
    <property type="evidence" value="ECO:0007669"/>
    <property type="project" value="UniProtKB-UniRule"/>
</dbReference>
<evidence type="ECO:0000256" key="8">
    <source>
        <dbReference type="RuleBase" id="RU368092"/>
    </source>
</evidence>
<name>A0A424YB95_9FIRM</name>
<evidence type="ECO:0000313" key="10">
    <source>
        <dbReference type="EMBL" id="RQD73924.1"/>
    </source>
</evidence>
<evidence type="ECO:0000256" key="3">
    <source>
        <dbReference type="ARBA" id="ARBA00006341"/>
    </source>
</evidence>
<dbReference type="NCBIfam" id="NF008864">
    <property type="entry name" value="PRK11895.1"/>
    <property type="match status" value="1"/>
</dbReference>
<dbReference type="AlphaFoldDB" id="A0A424YB95"/>
<comment type="subunit">
    <text evidence="4 8">Dimer of large and small chains.</text>
</comment>
<accession>A0A424YB95</accession>
<dbReference type="UniPathway" id="UPA00047">
    <property type="reaction ID" value="UER00055"/>
</dbReference>
<dbReference type="GO" id="GO:0009097">
    <property type="term" value="P:isoleucine biosynthetic process"/>
    <property type="evidence" value="ECO:0007669"/>
    <property type="project" value="UniProtKB-UniRule"/>
</dbReference>
<organism evidence="10 11">
    <name type="scientific">Candidatus Syntrophonatronum acetioxidans</name>
    <dbReference type="NCBI Taxonomy" id="1795816"/>
    <lineage>
        <taxon>Bacteria</taxon>
        <taxon>Bacillati</taxon>
        <taxon>Bacillota</taxon>
        <taxon>Clostridia</taxon>
        <taxon>Eubacteriales</taxon>
        <taxon>Syntrophomonadaceae</taxon>
        <taxon>Candidatus Syntrophonatronum</taxon>
    </lineage>
</organism>
<dbReference type="PROSITE" id="PS51671">
    <property type="entry name" value="ACT"/>
    <property type="match status" value="1"/>
</dbReference>
<dbReference type="InterPro" id="IPR002912">
    <property type="entry name" value="ACT_dom"/>
</dbReference>
<dbReference type="Pfam" id="PF22629">
    <property type="entry name" value="ACT_AHAS_ss"/>
    <property type="match status" value="1"/>
</dbReference>